<organism evidence="2 3">
    <name type="scientific">Diplodia corticola</name>
    <dbReference type="NCBI Taxonomy" id="236234"/>
    <lineage>
        <taxon>Eukaryota</taxon>
        <taxon>Fungi</taxon>
        <taxon>Dikarya</taxon>
        <taxon>Ascomycota</taxon>
        <taxon>Pezizomycotina</taxon>
        <taxon>Dothideomycetes</taxon>
        <taxon>Dothideomycetes incertae sedis</taxon>
        <taxon>Botryosphaeriales</taxon>
        <taxon>Botryosphaeriaceae</taxon>
        <taxon>Diplodia</taxon>
    </lineage>
</organism>
<feature type="compositionally biased region" description="Low complexity" evidence="1">
    <location>
        <begin position="180"/>
        <end position="199"/>
    </location>
</feature>
<protein>
    <submittedName>
        <fullName evidence="2">Uncharacterized protein</fullName>
    </submittedName>
</protein>
<feature type="compositionally biased region" description="Basic and acidic residues" evidence="1">
    <location>
        <begin position="351"/>
        <end position="370"/>
    </location>
</feature>
<reference evidence="2 3" key="1">
    <citation type="submission" date="2016-10" db="EMBL/GenBank/DDBJ databases">
        <title>Proteomics and genomics reveal pathogen-plant mechanisms compatible with a hemibiotrophic lifestyle of Diplodia corticola.</title>
        <authorList>
            <person name="Fernandes I."/>
            <person name="De Jonge R."/>
            <person name="Van De Peer Y."/>
            <person name="Devreese B."/>
            <person name="Alves A."/>
            <person name="Esteves A.C."/>
        </authorList>
    </citation>
    <scope>NUCLEOTIDE SEQUENCE [LARGE SCALE GENOMIC DNA]</scope>
    <source>
        <strain evidence="2 3">CBS 112549</strain>
    </source>
</reference>
<feature type="region of interest" description="Disordered" evidence="1">
    <location>
        <begin position="158"/>
        <end position="201"/>
    </location>
</feature>
<dbReference type="GeneID" id="31010043"/>
<keyword evidence="3" id="KW-1185">Reference proteome</keyword>
<name>A0A1J9RJ63_9PEZI</name>
<dbReference type="EMBL" id="MNUE01000001">
    <property type="protein sequence ID" value="OJD40497.1"/>
    <property type="molecule type" value="Genomic_DNA"/>
</dbReference>
<feature type="region of interest" description="Disordered" evidence="1">
    <location>
        <begin position="310"/>
        <end position="370"/>
    </location>
</feature>
<dbReference type="RefSeq" id="XP_020135340.1">
    <property type="nucleotide sequence ID" value="XM_020269784.1"/>
</dbReference>
<dbReference type="AlphaFoldDB" id="A0A1J9RJ63"/>
<comment type="caution">
    <text evidence="2">The sequence shown here is derived from an EMBL/GenBank/DDBJ whole genome shotgun (WGS) entry which is preliminary data.</text>
</comment>
<sequence>MTANGDPAVSQLVEQLAFGFDTLSSEYRILHDRHRELENKLVWAKQQYLDLLKRFTPDIALQDHKVFVQSLEEVERHGEGGPPDWLDALAQSDDGDRRTGAYIIRNAERARDQLRYSRPLQSPLKDAEGVKIWNGRTGDRASDRMSKLESLRQAASAAGLERDFTTPGTPGKLGCPFGAPSMRGRSTSGRGSMGTPSRSQSRILPHAMRSKRSSFNDPIRADICVMEPPQSPDPSVSGSAAPVCPIRFMDDHSPEEIAKYFENHKHELPRSHEVCIKRFQSNAESIRQLDAKYGSLVNMIQGLGEKHQPMLKESPADDEAVVETESGGRVADWAKAVSTSAQAGGEESPDPEQRLPEEEERQPHFDRPMKEIRVGESPSRPWGISVPAAYNNAPSVGTDGVVTASPVQDSLPAPPAPSAPPVAESRPPGKCPFDHTKMRGGPPFAPKGDTRPDPEPEQKTLLADAPTIQPPQPGPNHEPNIIKTGQETSHPPRMVFTGPVFIGYSMEQAIALLQQTNMAGKTG</sequence>
<feature type="region of interest" description="Disordered" evidence="1">
    <location>
        <begin position="400"/>
        <end position="493"/>
    </location>
</feature>
<evidence type="ECO:0000313" key="3">
    <source>
        <dbReference type="Proteomes" id="UP000183809"/>
    </source>
</evidence>
<dbReference type="STRING" id="236234.A0A1J9RJ63"/>
<proteinExistence type="predicted"/>
<feature type="compositionally biased region" description="Basic and acidic residues" evidence="1">
    <location>
        <begin position="448"/>
        <end position="458"/>
    </location>
</feature>
<gene>
    <name evidence="2" type="ORF">BKCO1_1000392</name>
</gene>
<accession>A0A1J9RJ63</accession>
<dbReference type="OrthoDB" id="5343576at2759"/>
<evidence type="ECO:0000256" key="1">
    <source>
        <dbReference type="SAM" id="MobiDB-lite"/>
    </source>
</evidence>
<dbReference type="Proteomes" id="UP000183809">
    <property type="component" value="Unassembled WGS sequence"/>
</dbReference>
<evidence type="ECO:0000313" key="2">
    <source>
        <dbReference type="EMBL" id="OJD40497.1"/>
    </source>
</evidence>